<name>A0A9Y2NKR4_9PSEU</name>
<evidence type="ECO:0000313" key="1">
    <source>
        <dbReference type="EMBL" id="WIY05324.1"/>
    </source>
</evidence>
<dbReference type="RefSeq" id="WP_286001617.1">
    <property type="nucleotide sequence ID" value="NZ_CP127295.1"/>
</dbReference>
<organism evidence="1 2">
    <name type="scientific">Amycolatopsis mongoliensis</name>
    <dbReference type="NCBI Taxonomy" id="715475"/>
    <lineage>
        <taxon>Bacteria</taxon>
        <taxon>Bacillati</taxon>
        <taxon>Actinomycetota</taxon>
        <taxon>Actinomycetes</taxon>
        <taxon>Pseudonocardiales</taxon>
        <taxon>Pseudonocardiaceae</taxon>
        <taxon>Amycolatopsis</taxon>
    </lineage>
</organism>
<sequence length="155" mass="16474">MAERLGTVMIGAIATPGPSLPSEAERLHPPEMTPITGTGIADAAYPLIMRQLYTQLARALGLSLGEVEPDWPGTGRHQAGGAEVKLSYHPSSLTQHFGDRFAGRPADVSEPGGIIEVQLVDGSAQTLVISVYDLDRTMPGIRRIAEKVVPPLLGR</sequence>
<accession>A0A9Y2NKR4</accession>
<reference evidence="1 2" key="1">
    <citation type="submission" date="2023-06" db="EMBL/GenBank/DDBJ databases">
        <authorList>
            <person name="Oyuntsetseg B."/>
            <person name="Kim S.B."/>
        </authorList>
    </citation>
    <scope>NUCLEOTIDE SEQUENCE [LARGE SCALE GENOMIC DNA]</scope>
    <source>
        <strain evidence="1 2">4-36</strain>
    </source>
</reference>
<dbReference type="EMBL" id="CP127295">
    <property type="protein sequence ID" value="WIY05324.1"/>
    <property type="molecule type" value="Genomic_DNA"/>
</dbReference>
<protein>
    <submittedName>
        <fullName evidence="1">Uncharacterized protein</fullName>
    </submittedName>
</protein>
<proteinExistence type="predicted"/>
<dbReference type="Proteomes" id="UP001239397">
    <property type="component" value="Chromosome"/>
</dbReference>
<evidence type="ECO:0000313" key="2">
    <source>
        <dbReference type="Proteomes" id="UP001239397"/>
    </source>
</evidence>
<gene>
    <name evidence="1" type="ORF">QRX60_16300</name>
</gene>
<keyword evidence="2" id="KW-1185">Reference proteome</keyword>
<dbReference type="KEGG" id="amog:QRX60_16300"/>
<dbReference type="AlphaFoldDB" id="A0A9Y2NKR4"/>